<evidence type="ECO:0000256" key="1">
    <source>
        <dbReference type="ARBA" id="ARBA00004635"/>
    </source>
</evidence>
<comment type="similarity">
    <text evidence="2">Belongs to the GerABKC lipoprotein family.</text>
</comment>
<dbReference type="EMBL" id="NMQW01000023">
    <property type="protein sequence ID" value="OXM85279.1"/>
    <property type="molecule type" value="Genomic_DNA"/>
</dbReference>
<dbReference type="InterPro" id="IPR038501">
    <property type="entry name" value="Spore_GerAC_C_sf"/>
</dbReference>
<proteinExistence type="inferred from homology"/>
<dbReference type="PROSITE" id="PS51257">
    <property type="entry name" value="PROKAR_LIPOPROTEIN"/>
    <property type="match status" value="1"/>
</dbReference>
<dbReference type="OrthoDB" id="9816067at2"/>
<dbReference type="RefSeq" id="WP_094016044.1">
    <property type="nucleotide sequence ID" value="NZ_NMQW01000023.1"/>
</dbReference>
<dbReference type="Pfam" id="PF05504">
    <property type="entry name" value="Spore_GerAC"/>
    <property type="match status" value="1"/>
</dbReference>
<dbReference type="GO" id="GO:0016020">
    <property type="term" value="C:membrane"/>
    <property type="evidence" value="ECO:0007669"/>
    <property type="project" value="UniProtKB-SubCell"/>
</dbReference>
<accession>A0A229UQW5</accession>
<dbReference type="Proteomes" id="UP000215509">
    <property type="component" value="Unassembled WGS sequence"/>
</dbReference>
<evidence type="ECO:0000256" key="7">
    <source>
        <dbReference type="ARBA" id="ARBA00023288"/>
    </source>
</evidence>
<evidence type="ECO:0000256" key="2">
    <source>
        <dbReference type="ARBA" id="ARBA00007886"/>
    </source>
</evidence>
<evidence type="ECO:0000256" key="5">
    <source>
        <dbReference type="ARBA" id="ARBA00023136"/>
    </source>
</evidence>
<evidence type="ECO:0000259" key="9">
    <source>
        <dbReference type="Pfam" id="PF25198"/>
    </source>
</evidence>
<keyword evidence="11" id="KW-1185">Reference proteome</keyword>
<dbReference type="NCBIfam" id="TIGR02887">
    <property type="entry name" value="spore_ger_x_C"/>
    <property type="match status" value="1"/>
</dbReference>
<protein>
    <submittedName>
        <fullName evidence="10">Spore gernimation protein GerC</fullName>
    </submittedName>
</protein>
<keyword evidence="7" id="KW-0449">Lipoprotein</keyword>
<reference evidence="10 11" key="1">
    <citation type="submission" date="2017-07" db="EMBL/GenBank/DDBJ databases">
        <title>Genome sequencing and assembly of Paenibacillus rigui.</title>
        <authorList>
            <person name="Mayilraj S."/>
        </authorList>
    </citation>
    <scope>NUCLEOTIDE SEQUENCE [LARGE SCALE GENOMIC DNA]</scope>
    <source>
        <strain evidence="10 11">JCM 16352</strain>
    </source>
</reference>
<feature type="domain" description="Spore germination protein N-terminal" evidence="9">
    <location>
        <begin position="22"/>
        <end position="198"/>
    </location>
</feature>
<gene>
    <name evidence="10" type="ORF">CF651_16960</name>
</gene>
<evidence type="ECO:0000313" key="10">
    <source>
        <dbReference type="EMBL" id="OXM85279.1"/>
    </source>
</evidence>
<evidence type="ECO:0000313" key="11">
    <source>
        <dbReference type="Proteomes" id="UP000215509"/>
    </source>
</evidence>
<evidence type="ECO:0000259" key="8">
    <source>
        <dbReference type="Pfam" id="PF05504"/>
    </source>
</evidence>
<dbReference type="GO" id="GO:0009847">
    <property type="term" value="P:spore germination"/>
    <property type="evidence" value="ECO:0007669"/>
    <property type="project" value="InterPro"/>
</dbReference>
<comment type="subcellular location">
    <subcellularLocation>
        <location evidence="1">Membrane</location>
        <topology evidence="1">Lipid-anchor</topology>
    </subcellularLocation>
</comment>
<comment type="caution">
    <text evidence="10">The sequence shown here is derived from an EMBL/GenBank/DDBJ whole genome shotgun (WGS) entry which is preliminary data.</text>
</comment>
<dbReference type="PANTHER" id="PTHR35789">
    <property type="entry name" value="SPORE GERMINATION PROTEIN B3"/>
    <property type="match status" value="1"/>
</dbReference>
<keyword evidence="3" id="KW-0309">Germination</keyword>
<dbReference type="InterPro" id="IPR057336">
    <property type="entry name" value="GerAC_N"/>
</dbReference>
<dbReference type="PANTHER" id="PTHR35789:SF1">
    <property type="entry name" value="SPORE GERMINATION PROTEIN B3"/>
    <property type="match status" value="1"/>
</dbReference>
<dbReference type="Pfam" id="PF25198">
    <property type="entry name" value="Spore_GerAC_N"/>
    <property type="match status" value="1"/>
</dbReference>
<dbReference type="Gene3D" id="3.30.300.210">
    <property type="entry name" value="Nutrient germinant receptor protein C, domain 3"/>
    <property type="match status" value="1"/>
</dbReference>
<dbReference type="InterPro" id="IPR008844">
    <property type="entry name" value="Spore_GerAC-like"/>
</dbReference>
<keyword evidence="5" id="KW-0472">Membrane</keyword>
<evidence type="ECO:0000256" key="3">
    <source>
        <dbReference type="ARBA" id="ARBA00022544"/>
    </source>
</evidence>
<keyword evidence="4" id="KW-0732">Signal</keyword>
<dbReference type="InterPro" id="IPR046953">
    <property type="entry name" value="Spore_GerAC-like_C"/>
</dbReference>
<evidence type="ECO:0000256" key="6">
    <source>
        <dbReference type="ARBA" id="ARBA00023139"/>
    </source>
</evidence>
<name>A0A229UQW5_9BACL</name>
<feature type="domain" description="Spore germination GerAC-like C-terminal" evidence="8">
    <location>
        <begin position="227"/>
        <end position="395"/>
    </location>
</feature>
<keyword evidence="6" id="KW-0564">Palmitate</keyword>
<sequence>MKLRWILSFALLSMLLTGCWNRIELNELSITSATAFDLEGEDWVISYQVVIPSAISSGAGTVGGSSASRSPITVFSARGRTIREAVANSNIENSRALFFAHTNILVVSEQVARRGLDPIIDLYLRVAEARETVHVLVTTGKARTILQQLMHSEKIPGQGIREIIMNEARNSSLIPSVMLFELAMSLTSSSKSGLLPEIVLSGEAATDSLDTLKKTYVRSKLKIGRLGILKGDKLVGWMKREESFGVSFIKNKVNRAIISFPCGKSSYDGKRSAYNSSFRLSHSSTKLKPMKSGDHFSMKVDIKASGILMESGCQLDLSKPDNVSLLENQLQQELNRIVLSGWKASKELGTDVLGFADVIHRNFPKEWKKLNGHWDAAFARMEIEPQIKVSIDRTGLSNRSFKTLQNKED</sequence>
<organism evidence="10 11">
    <name type="scientific">Paenibacillus rigui</name>
    <dbReference type="NCBI Taxonomy" id="554312"/>
    <lineage>
        <taxon>Bacteria</taxon>
        <taxon>Bacillati</taxon>
        <taxon>Bacillota</taxon>
        <taxon>Bacilli</taxon>
        <taxon>Bacillales</taxon>
        <taxon>Paenibacillaceae</taxon>
        <taxon>Paenibacillus</taxon>
    </lineage>
</organism>
<dbReference type="AlphaFoldDB" id="A0A229UQW5"/>
<evidence type="ECO:0000256" key="4">
    <source>
        <dbReference type="ARBA" id="ARBA00022729"/>
    </source>
</evidence>